<feature type="domain" description="Tyrosine specific protein phosphatases" evidence="7">
    <location>
        <begin position="65"/>
        <end position="120"/>
    </location>
</feature>
<dbReference type="InterPro" id="IPR016278">
    <property type="entry name" value="DUSP12"/>
</dbReference>
<feature type="domain" description="Tyrosine-protein phosphatase" evidence="6">
    <location>
        <begin position="1"/>
        <end position="141"/>
    </location>
</feature>
<dbReference type="InterPro" id="IPR029021">
    <property type="entry name" value="Prot-tyrosine_phosphatase-like"/>
</dbReference>
<proteinExistence type="inferred from homology"/>
<dbReference type="PANTHER" id="PTHR45848">
    <property type="entry name" value="DUAL SPECIFICITY PROTEIN PHOSPHATASE 12 FAMILY MEMBER"/>
    <property type="match status" value="1"/>
</dbReference>
<keyword evidence="3" id="KW-0378">Hydrolase</keyword>
<dbReference type="Pfam" id="PF00782">
    <property type="entry name" value="DSPc"/>
    <property type="match status" value="1"/>
</dbReference>
<dbReference type="PROSITE" id="PS00383">
    <property type="entry name" value="TYR_PHOSPHATASE_1"/>
    <property type="match status" value="1"/>
</dbReference>
<evidence type="ECO:0000259" key="7">
    <source>
        <dbReference type="PROSITE" id="PS50056"/>
    </source>
</evidence>
<accession>A0A5S6QW09</accession>
<evidence type="ECO:0000256" key="1">
    <source>
        <dbReference type="ARBA" id="ARBA00008601"/>
    </source>
</evidence>
<evidence type="ECO:0000256" key="5">
    <source>
        <dbReference type="PIRSR" id="PIRSR000941-50"/>
    </source>
</evidence>
<feature type="active site" description="Phosphocysteine intermediate" evidence="5">
    <location>
        <position position="85"/>
    </location>
</feature>
<dbReference type="GO" id="GO:0004725">
    <property type="term" value="F:protein tyrosine phosphatase activity"/>
    <property type="evidence" value="ECO:0007669"/>
    <property type="project" value="UniProtKB-EC"/>
</dbReference>
<evidence type="ECO:0000313" key="9">
    <source>
        <dbReference type="WBParaSite" id="TMUE_3000011319.1"/>
    </source>
</evidence>
<keyword evidence="4" id="KW-0904">Protein phosphatase</keyword>
<dbReference type="PROSITE" id="PS50056">
    <property type="entry name" value="TYR_PHOSPHATASE_2"/>
    <property type="match status" value="1"/>
</dbReference>
<evidence type="ECO:0000256" key="4">
    <source>
        <dbReference type="ARBA" id="ARBA00022912"/>
    </source>
</evidence>
<dbReference type="EC" id="3.1.3.48" evidence="2"/>
<dbReference type="InterPro" id="IPR000387">
    <property type="entry name" value="Tyr_Pase_dom"/>
</dbReference>
<sequence length="299" mass="33350">MDRIDDLLYLGNAKIANSGDELLQCGVNRVLTVDIKPVKRKRQDIHYHFVRMEDDPNWDLLSTLDECLTFIESSISEGNCILVHCFLGISRSAAVVTAYIMRRYKVDTDEALRRIRKCRPIVCPNDGFIRQLHLFHVNGCRTDSVTSAVIPFMIKSVNSSSEKSATSSANGNGNLSKPLDAVSTPSMGSHPVSVLFRCRGCRRPLFTNRALLEHTFLGSQGKSTNRNVCSLSNFVNPVEWMNQNIGIQQGKIHCPRCSARLGSFRWAGLQCGCGHWVIPGFSVQKCKVDTEPLEVHPSL</sequence>
<dbReference type="PIRSF" id="PIRSF000941">
    <property type="entry name" value="DUSP12"/>
    <property type="match status" value="1"/>
</dbReference>
<dbReference type="Proteomes" id="UP000046395">
    <property type="component" value="Unassembled WGS sequence"/>
</dbReference>
<dbReference type="PROSITE" id="PS50054">
    <property type="entry name" value="TYR_PHOSPHATASE_DUAL"/>
    <property type="match status" value="1"/>
</dbReference>
<reference evidence="9" key="1">
    <citation type="submission" date="2019-12" db="UniProtKB">
        <authorList>
            <consortium name="WormBaseParasite"/>
        </authorList>
    </citation>
    <scope>IDENTIFICATION</scope>
</reference>
<evidence type="ECO:0000256" key="3">
    <source>
        <dbReference type="ARBA" id="ARBA00022801"/>
    </source>
</evidence>
<dbReference type="GO" id="GO:0008138">
    <property type="term" value="F:protein tyrosine/serine/threonine phosphatase activity"/>
    <property type="evidence" value="ECO:0007669"/>
    <property type="project" value="InterPro"/>
</dbReference>
<dbReference type="PANTHER" id="PTHR45848:SF4">
    <property type="entry name" value="DUAL SPECIFICITY PROTEIN PHOSPHATASE 12"/>
    <property type="match status" value="1"/>
</dbReference>
<dbReference type="SUPFAM" id="SSF52799">
    <property type="entry name" value="(Phosphotyrosine protein) phosphatases II"/>
    <property type="match status" value="1"/>
</dbReference>
<dbReference type="AlphaFoldDB" id="A0A5S6QW09"/>
<dbReference type="SMART" id="SM00404">
    <property type="entry name" value="PTPc_motif"/>
    <property type="match status" value="1"/>
</dbReference>
<evidence type="ECO:0000259" key="6">
    <source>
        <dbReference type="PROSITE" id="PS50054"/>
    </source>
</evidence>
<dbReference type="Gene3D" id="3.90.190.10">
    <property type="entry name" value="Protein tyrosine phosphatase superfamily"/>
    <property type="match status" value="1"/>
</dbReference>
<dbReference type="InterPro" id="IPR020422">
    <property type="entry name" value="TYR_PHOSPHATASE_DUAL_dom"/>
</dbReference>
<dbReference type="STRING" id="70415.A0A5S6QW09"/>
<dbReference type="CDD" id="cd14498">
    <property type="entry name" value="DSP"/>
    <property type="match status" value="1"/>
</dbReference>
<evidence type="ECO:0000313" key="8">
    <source>
        <dbReference type="Proteomes" id="UP000046395"/>
    </source>
</evidence>
<comment type="similarity">
    <text evidence="1">Belongs to the protein-tyrosine phosphatase family. Non-receptor class dual specificity subfamily.</text>
</comment>
<dbReference type="InterPro" id="IPR003595">
    <property type="entry name" value="Tyr_Pase_cat"/>
</dbReference>
<organism evidence="8 9">
    <name type="scientific">Trichuris muris</name>
    <name type="common">Mouse whipworm</name>
    <dbReference type="NCBI Taxonomy" id="70415"/>
    <lineage>
        <taxon>Eukaryota</taxon>
        <taxon>Metazoa</taxon>
        <taxon>Ecdysozoa</taxon>
        <taxon>Nematoda</taxon>
        <taxon>Enoplea</taxon>
        <taxon>Dorylaimia</taxon>
        <taxon>Trichinellida</taxon>
        <taxon>Trichuridae</taxon>
        <taxon>Trichuris</taxon>
    </lineage>
</organism>
<dbReference type="InterPro" id="IPR000340">
    <property type="entry name" value="Dual-sp_phosphatase_cat-dom"/>
</dbReference>
<keyword evidence="8" id="KW-1185">Reference proteome</keyword>
<dbReference type="InterPro" id="IPR016130">
    <property type="entry name" value="Tyr_Pase_AS"/>
</dbReference>
<protein>
    <recommendedName>
        <fullName evidence="2">protein-tyrosine-phosphatase</fullName>
        <ecNumber evidence="2">3.1.3.48</ecNumber>
    </recommendedName>
</protein>
<dbReference type="SMART" id="SM00195">
    <property type="entry name" value="DSPc"/>
    <property type="match status" value="1"/>
</dbReference>
<evidence type="ECO:0000256" key="2">
    <source>
        <dbReference type="ARBA" id="ARBA00013064"/>
    </source>
</evidence>
<dbReference type="GO" id="GO:0005634">
    <property type="term" value="C:nucleus"/>
    <property type="evidence" value="ECO:0007669"/>
    <property type="project" value="TreeGrafter"/>
</dbReference>
<dbReference type="WBParaSite" id="TMUE_3000011319.1">
    <property type="protein sequence ID" value="TMUE_3000011319.1"/>
    <property type="gene ID" value="WBGene00286342"/>
</dbReference>
<name>A0A5S6QW09_TRIMR</name>